<dbReference type="EMBL" id="BKCJ011028299">
    <property type="protein sequence ID" value="GFC70289.1"/>
    <property type="molecule type" value="Genomic_DNA"/>
</dbReference>
<name>A0A699QM88_TANCI</name>
<reference evidence="1" key="1">
    <citation type="journal article" date="2019" name="Sci. Rep.">
        <title>Draft genome of Tanacetum cinerariifolium, the natural source of mosquito coil.</title>
        <authorList>
            <person name="Yamashiro T."/>
            <person name="Shiraishi A."/>
            <person name="Satake H."/>
            <person name="Nakayama K."/>
        </authorList>
    </citation>
    <scope>NUCLEOTIDE SEQUENCE</scope>
</reference>
<accession>A0A699QM88</accession>
<gene>
    <name evidence="1" type="ORF">Tci_842259</name>
</gene>
<dbReference type="AlphaFoldDB" id="A0A699QM88"/>
<organism evidence="1">
    <name type="scientific">Tanacetum cinerariifolium</name>
    <name type="common">Dalmatian daisy</name>
    <name type="synonym">Chrysanthemum cinerariifolium</name>
    <dbReference type="NCBI Taxonomy" id="118510"/>
    <lineage>
        <taxon>Eukaryota</taxon>
        <taxon>Viridiplantae</taxon>
        <taxon>Streptophyta</taxon>
        <taxon>Embryophyta</taxon>
        <taxon>Tracheophyta</taxon>
        <taxon>Spermatophyta</taxon>
        <taxon>Magnoliopsida</taxon>
        <taxon>eudicotyledons</taxon>
        <taxon>Gunneridae</taxon>
        <taxon>Pentapetalae</taxon>
        <taxon>asterids</taxon>
        <taxon>campanulids</taxon>
        <taxon>Asterales</taxon>
        <taxon>Asteraceae</taxon>
        <taxon>Asteroideae</taxon>
        <taxon>Anthemideae</taxon>
        <taxon>Anthemidinae</taxon>
        <taxon>Tanacetum</taxon>
    </lineage>
</organism>
<proteinExistence type="predicted"/>
<protein>
    <submittedName>
        <fullName evidence="1">Uncharacterized protein</fullName>
    </submittedName>
</protein>
<sequence>MEPFKSLLCLRVRSRSIAAIWLEKVVTPLIEPAIKGFAAAPAVLKPERLKVDKHVCKGSSTLEDCVLVRFRLISLALDSISALLLFGDQRLERTATFSISTISE</sequence>
<comment type="caution">
    <text evidence="1">The sequence shown here is derived from an EMBL/GenBank/DDBJ whole genome shotgun (WGS) entry which is preliminary data.</text>
</comment>
<evidence type="ECO:0000313" key="1">
    <source>
        <dbReference type="EMBL" id="GFC70289.1"/>
    </source>
</evidence>